<reference evidence="2" key="1">
    <citation type="submission" date="2023-01" db="EMBL/GenBank/DDBJ databases">
        <title>The chitinases involved in constricting ring structure development in the nematode-trapping fungus Drechslerella dactyloides.</title>
        <authorList>
            <person name="Wang R."/>
            <person name="Zhang L."/>
            <person name="Tang P."/>
            <person name="Li S."/>
            <person name="Liang L."/>
        </authorList>
    </citation>
    <scope>NUCLEOTIDE SEQUENCE</scope>
    <source>
        <strain evidence="2">YMF1.00031</strain>
    </source>
</reference>
<name>A0AAD6NI19_DREDA</name>
<feature type="compositionally biased region" description="Low complexity" evidence="1">
    <location>
        <begin position="8"/>
        <end position="37"/>
    </location>
</feature>
<feature type="region of interest" description="Disordered" evidence="1">
    <location>
        <begin position="1"/>
        <end position="55"/>
    </location>
</feature>
<dbReference type="AlphaFoldDB" id="A0AAD6NI19"/>
<protein>
    <submittedName>
        <fullName evidence="2">Uncharacterized protein</fullName>
    </submittedName>
</protein>
<gene>
    <name evidence="2" type="ORF">Dda_5832</name>
</gene>
<dbReference type="EMBL" id="JAQGDS010000007">
    <property type="protein sequence ID" value="KAJ6258937.1"/>
    <property type="molecule type" value="Genomic_DNA"/>
</dbReference>
<evidence type="ECO:0000313" key="3">
    <source>
        <dbReference type="Proteomes" id="UP001221413"/>
    </source>
</evidence>
<comment type="caution">
    <text evidence="2">The sequence shown here is derived from an EMBL/GenBank/DDBJ whole genome shotgun (WGS) entry which is preliminary data.</text>
</comment>
<keyword evidence="3" id="KW-1185">Reference proteome</keyword>
<proteinExistence type="predicted"/>
<sequence>MSVENEVPQAAATAPPPIQQQAGEPETPAQRAAAAPAEPWPRNDTPAPRNPDIDRDLSAIDLTSALLTAAVWMFMEFIKCKARREGWWGLGECPNCSCRMLF</sequence>
<organism evidence="2 3">
    <name type="scientific">Drechslerella dactyloides</name>
    <name type="common">Nematode-trapping fungus</name>
    <name type="synonym">Arthrobotrys dactyloides</name>
    <dbReference type="NCBI Taxonomy" id="74499"/>
    <lineage>
        <taxon>Eukaryota</taxon>
        <taxon>Fungi</taxon>
        <taxon>Dikarya</taxon>
        <taxon>Ascomycota</taxon>
        <taxon>Pezizomycotina</taxon>
        <taxon>Orbiliomycetes</taxon>
        <taxon>Orbiliales</taxon>
        <taxon>Orbiliaceae</taxon>
        <taxon>Drechslerella</taxon>
    </lineage>
</organism>
<dbReference type="Proteomes" id="UP001221413">
    <property type="component" value="Unassembled WGS sequence"/>
</dbReference>
<evidence type="ECO:0000256" key="1">
    <source>
        <dbReference type="SAM" id="MobiDB-lite"/>
    </source>
</evidence>
<evidence type="ECO:0000313" key="2">
    <source>
        <dbReference type="EMBL" id="KAJ6258937.1"/>
    </source>
</evidence>
<accession>A0AAD6NI19</accession>